<dbReference type="Proteomes" id="UP000598467">
    <property type="component" value="Unassembled WGS sequence"/>
</dbReference>
<dbReference type="Gene3D" id="3.40.50.150">
    <property type="entry name" value="Vaccinia Virus protein VP39"/>
    <property type="match status" value="1"/>
</dbReference>
<dbReference type="RefSeq" id="WP_190292383.1">
    <property type="nucleotide sequence ID" value="NZ_JABFCZ010000016.1"/>
</dbReference>
<evidence type="ECO:0000313" key="2">
    <source>
        <dbReference type="EMBL" id="MBD1547628.1"/>
    </source>
</evidence>
<proteinExistence type="predicted"/>
<dbReference type="GO" id="GO:0008168">
    <property type="term" value="F:methyltransferase activity"/>
    <property type="evidence" value="ECO:0007669"/>
    <property type="project" value="UniProtKB-KW"/>
</dbReference>
<comment type="caution">
    <text evidence="2">The sequence shown here is derived from an EMBL/GenBank/DDBJ whole genome shotgun (WGS) entry which is preliminary data.</text>
</comment>
<dbReference type="InterPro" id="IPR029063">
    <property type="entry name" value="SAM-dependent_MTases_sf"/>
</dbReference>
<dbReference type="Pfam" id="PF13847">
    <property type="entry name" value="Methyltransf_31"/>
    <property type="match status" value="1"/>
</dbReference>
<dbReference type="InterPro" id="IPR050723">
    <property type="entry name" value="CFA/CMAS"/>
</dbReference>
<evidence type="ECO:0000259" key="1">
    <source>
        <dbReference type="Pfam" id="PF13847"/>
    </source>
</evidence>
<dbReference type="SUPFAM" id="SSF53335">
    <property type="entry name" value="S-adenosyl-L-methionine-dependent methyltransferases"/>
    <property type="match status" value="1"/>
</dbReference>
<sequence length="232" mass="25910">MSLTDKSPAATAETARLMDAVYRNQRHFYDLTRKYYLLGRDRLIDRLQLPRGATVLELGCGTGRNLIAAAKRYPDARYFGVDISEQMLETARHNIARAGLSDRITLRQGDASDPAAADGFGPDAFDRVIYSYTLSMIPVWREALKAGMARLAPHGRLSVVDFGQQQRLPGLFKKLLFLWLAKFHVSPRADLQRELEQLSEAYGAGLEASGLYRGYAFYAEISRPAGYSPATK</sequence>
<dbReference type="CDD" id="cd02440">
    <property type="entry name" value="AdoMet_MTases"/>
    <property type="match status" value="1"/>
</dbReference>
<keyword evidence="2" id="KW-0489">Methyltransferase</keyword>
<dbReference type="EMBL" id="JABFCZ010000016">
    <property type="protein sequence ID" value="MBD1547628.1"/>
    <property type="molecule type" value="Genomic_DNA"/>
</dbReference>
<dbReference type="GO" id="GO:0032259">
    <property type="term" value="P:methylation"/>
    <property type="evidence" value="ECO:0007669"/>
    <property type="project" value="UniProtKB-KW"/>
</dbReference>
<dbReference type="PANTHER" id="PTHR43667">
    <property type="entry name" value="CYCLOPROPANE-FATTY-ACYL-PHOSPHOLIPID SYNTHASE"/>
    <property type="match status" value="1"/>
</dbReference>
<protein>
    <submittedName>
        <fullName evidence="2">Class I SAM-dependent methyltransferase</fullName>
    </submittedName>
</protein>
<gene>
    <name evidence="2" type="ORF">HK439_15275</name>
</gene>
<name>A0A926S5M5_9HYPH</name>
<keyword evidence="2" id="KW-0808">Transferase</keyword>
<dbReference type="PANTHER" id="PTHR43667:SF2">
    <property type="entry name" value="FATTY ACID C-METHYL TRANSFERASE"/>
    <property type="match status" value="1"/>
</dbReference>
<accession>A0A926S5M5</accession>
<organism evidence="2 3">
    <name type="scientific">Roseibium aggregatum</name>
    <dbReference type="NCBI Taxonomy" id="187304"/>
    <lineage>
        <taxon>Bacteria</taxon>
        <taxon>Pseudomonadati</taxon>
        <taxon>Pseudomonadota</taxon>
        <taxon>Alphaproteobacteria</taxon>
        <taxon>Hyphomicrobiales</taxon>
        <taxon>Stappiaceae</taxon>
        <taxon>Roseibium</taxon>
    </lineage>
</organism>
<evidence type="ECO:0000313" key="3">
    <source>
        <dbReference type="Proteomes" id="UP000598467"/>
    </source>
</evidence>
<dbReference type="AlphaFoldDB" id="A0A926S5M5"/>
<dbReference type="InterPro" id="IPR025714">
    <property type="entry name" value="Methyltranfer_dom"/>
</dbReference>
<feature type="domain" description="Methyltransferase" evidence="1">
    <location>
        <begin position="52"/>
        <end position="175"/>
    </location>
</feature>
<reference evidence="2" key="1">
    <citation type="submission" date="2020-05" db="EMBL/GenBank/DDBJ databases">
        <title>Identification of trans-AT polyketide cluster in two marine bacteria, producers of a novel glutaramide-containing polyketide sesbanimide D and analogs.</title>
        <authorList>
            <person name="Kacar D."/>
            <person name="Rodriguez P."/>
            <person name="Canedo L."/>
            <person name="Gonzalez E."/>
            <person name="Galan B."/>
            <person name="De La Calle F."/>
            <person name="Garcia J.L."/>
        </authorList>
    </citation>
    <scope>NUCLEOTIDE SEQUENCE</scope>
    <source>
        <strain evidence="2">PHM038</strain>
    </source>
</reference>